<gene>
    <name evidence="2" type="ORF">PS862_04018</name>
</gene>
<dbReference type="OrthoDB" id="9936303at2"/>
<evidence type="ECO:0000313" key="3">
    <source>
        <dbReference type="Proteomes" id="UP000385207"/>
    </source>
</evidence>
<dbReference type="AlphaFoldDB" id="A0A5E7MI74"/>
<accession>A0A5E7MI74</accession>
<reference evidence="2 3" key="1">
    <citation type="submission" date="2019-09" db="EMBL/GenBank/DDBJ databases">
        <authorList>
            <person name="Chandra G."/>
            <person name="Truman W A."/>
        </authorList>
    </citation>
    <scope>NUCLEOTIDE SEQUENCE [LARGE SCALE GENOMIC DNA]</scope>
    <source>
        <strain evidence="2">PS862</strain>
    </source>
</reference>
<feature type="transmembrane region" description="Helical" evidence="1">
    <location>
        <begin position="30"/>
        <end position="47"/>
    </location>
</feature>
<proteinExistence type="predicted"/>
<organism evidence="2 3">
    <name type="scientific">Pseudomonas fluorescens</name>
    <dbReference type="NCBI Taxonomy" id="294"/>
    <lineage>
        <taxon>Bacteria</taxon>
        <taxon>Pseudomonadati</taxon>
        <taxon>Pseudomonadota</taxon>
        <taxon>Gammaproteobacteria</taxon>
        <taxon>Pseudomonadales</taxon>
        <taxon>Pseudomonadaceae</taxon>
        <taxon>Pseudomonas</taxon>
    </lineage>
</organism>
<name>A0A5E7MI74_PSEFL</name>
<evidence type="ECO:0000313" key="2">
    <source>
        <dbReference type="EMBL" id="VVP24281.1"/>
    </source>
</evidence>
<feature type="transmembrane region" description="Helical" evidence="1">
    <location>
        <begin position="122"/>
        <end position="144"/>
    </location>
</feature>
<protein>
    <submittedName>
        <fullName evidence="2">Uncharacterized protein</fullName>
    </submittedName>
</protein>
<feature type="transmembrane region" description="Helical" evidence="1">
    <location>
        <begin position="67"/>
        <end position="90"/>
    </location>
</feature>
<keyword evidence="1" id="KW-1133">Transmembrane helix</keyword>
<keyword evidence="1" id="KW-0472">Membrane</keyword>
<sequence>MAQDPPAFHMEEFKQLKSEIGTLLQRIETLIKFSLFGGVAIYAWILTNVPKSGATGSSSQSVEFLVAAAYLPPALLFFSASLSAVTYMHVNVMAQYLRRLEALLGFVQYGWEAHWAKSPRSITYALVGFFVLLLIVEIIVSYYLSLSLQSRP</sequence>
<keyword evidence="1" id="KW-0812">Transmembrane</keyword>
<dbReference type="Proteomes" id="UP000385207">
    <property type="component" value="Unassembled WGS sequence"/>
</dbReference>
<evidence type="ECO:0000256" key="1">
    <source>
        <dbReference type="SAM" id="Phobius"/>
    </source>
</evidence>
<dbReference type="EMBL" id="CABVII010000019">
    <property type="protein sequence ID" value="VVP24281.1"/>
    <property type="molecule type" value="Genomic_DNA"/>
</dbReference>
<dbReference type="RefSeq" id="WP_150784602.1">
    <property type="nucleotide sequence ID" value="NZ_CABVII010000019.1"/>
</dbReference>